<dbReference type="AlphaFoldDB" id="A0A518IUE1"/>
<gene>
    <name evidence="1" type="ORF">Mal33_27120</name>
</gene>
<evidence type="ECO:0000313" key="2">
    <source>
        <dbReference type="Proteomes" id="UP000316770"/>
    </source>
</evidence>
<reference evidence="1 2" key="1">
    <citation type="submission" date="2019-02" db="EMBL/GenBank/DDBJ databases">
        <title>Deep-cultivation of Planctomycetes and their phenomic and genomic characterization uncovers novel biology.</title>
        <authorList>
            <person name="Wiegand S."/>
            <person name="Jogler M."/>
            <person name="Boedeker C."/>
            <person name="Pinto D."/>
            <person name="Vollmers J."/>
            <person name="Rivas-Marin E."/>
            <person name="Kohn T."/>
            <person name="Peeters S.H."/>
            <person name="Heuer A."/>
            <person name="Rast P."/>
            <person name="Oberbeckmann S."/>
            <person name="Bunk B."/>
            <person name="Jeske O."/>
            <person name="Meyerdierks A."/>
            <person name="Storesund J.E."/>
            <person name="Kallscheuer N."/>
            <person name="Luecker S."/>
            <person name="Lage O.M."/>
            <person name="Pohl T."/>
            <person name="Merkel B.J."/>
            <person name="Hornburger P."/>
            <person name="Mueller R.-W."/>
            <person name="Bruemmer F."/>
            <person name="Labrenz M."/>
            <person name="Spormann A.M."/>
            <person name="Op den Camp H."/>
            <person name="Overmann J."/>
            <person name="Amann R."/>
            <person name="Jetten M.S.M."/>
            <person name="Mascher T."/>
            <person name="Medema M.H."/>
            <person name="Devos D.P."/>
            <person name="Kaster A.-K."/>
            <person name="Ovreas L."/>
            <person name="Rohde M."/>
            <person name="Galperin M.Y."/>
            <person name="Jogler C."/>
        </authorList>
    </citation>
    <scope>NUCLEOTIDE SEQUENCE [LARGE SCALE GENOMIC DNA]</scope>
    <source>
        <strain evidence="1 2">Mal33</strain>
    </source>
</reference>
<sequence length="110" mass="11847">MTVNQIEGGVIIFHFRDGPLEGEIVRSDVATDRDSTNAATTFWAMTQGGKIGRTLKTTGGGTIGDLLAGGVPLDGKQLGTAKHLYRVIDRTESPKQIEIFVEFVKSLAKE</sequence>
<evidence type="ECO:0000313" key="1">
    <source>
        <dbReference type="EMBL" id="QDV56714.1"/>
    </source>
</evidence>
<proteinExistence type="predicted"/>
<keyword evidence="2" id="KW-1185">Reference proteome</keyword>
<organism evidence="1 2">
    <name type="scientific">Rosistilla oblonga</name>
    <dbReference type="NCBI Taxonomy" id="2527990"/>
    <lineage>
        <taxon>Bacteria</taxon>
        <taxon>Pseudomonadati</taxon>
        <taxon>Planctomycetota</taxon>
        <taxon>Planctomycetia</taxon>
        <taxon>Pirellulales</taxon>
        <taxon>Pirellulaceae</taxon>
        <taxon>Rosistilla</taxon>
    </lineage>
</organism>
<dbReference type="EMBL" id="CP036318">
    <property type="protein sequence ID" value="QDV56714.1"/>
    <property type="molecule type" value="Genomic_DNA"/>
</dbReference>
<name>A0A518IUE1_9BACT</name>
<accession>A0A518IUE1</accession>
<dbReference type="RefSeq" id="WP_145285476.1">
    <property type="nucleotide sequence ID" value="NZ_CP036318.1"/>
</dbReference>
<protein>
    <submittedName>
        <fullName evidence="1">Uncharacterized protein</fullName>
    </submittedName>
</protein>
<dbReference type="Proteomes" id="UP000316770">
    <property type="component" value="Chromosome"/>
</dbReference>